<dbReference type="Pfam" id="PF04082">
    <property type="entry name" value="Fungal_trans"/>
    <property type="match status" value="1"/>
</dbReference>
<evidence type="ECO:0000256" key="3">
    <source>
        <dbReference type="SAM" id="Coils"/>
    </source>
</evidence>
<dbReference type="Pfam" id="PF23544">
    <property type="entry name" value="AtuA_ferredoxin"/>
    <property type="match status" value="1"/>
</dbReference>
<feature type="region of interest" description="Disordered" evidence="4">
    <location>
        <begin position="158"/>
        <end position="186"/>
    </location>
</feature>
<protein>
    <submittedName>
        <fullName evidence="6">DUF1446 domain-containing protein</fullName>
    </submittedName>
</protein>
<comment type="caution">
    <text evidence="6">The sequence shown here is derived from an EMBL/GenBank/DDBJ whole genome shotgun (WGS) entry which is preliminary data.</text>
</comment>
<reference evidence="6 7" key="1">
    <citation type="submission" date="2020-05" db="EMBL/GenBank/DDBJ databases">
        <title>Identification and distribution of gene clusters putatively required for synthesis of sphingolipid metabolism inhibitors in phylogenetically diverse species of the filamentous fungus Fusarium.</title>
        <authorList>
            <person name="Kim H.-S."/>
            <person name="Busman M."/>
            <person name="Brown D.W."/>
            <person name="Divon H."/>
            <person name="Uhlig S."/>
            <person name="Proctor R.H."/>
        </authorList>
    </citation>
    <scope>NUCLEOTIDE SEQUENCE [LARGE SCALE GENOMIC DNA]</scope>
    <source>
        <strain evidence="6 7">NRRL 25196</strain>
    </source>
</reference>
<gene>
    <name evidence="6" type="ORF">FNAPI_3056</name>
</gene>
<dbReference type="InterPro" id="IPR010839">
    <property type="entry name" value="AtuA_N"/>
</dbReference>
<accession>A0A8H5JW44</accession>
<dbReference type="GO" id="GO:0008270">
    <property type="term" value="F:zinc ion binding"/>
    <property type="evidence" value="ECO:0007669"/>
    <property type="project" value="InterPro"/>
</dbReference>
<feature type="region of interest" description="Disordered" evidence="4">
    <location>
        <begin position="1120"/>
        <end position="1139"/>
    </location>
</feature>
<dbReference type="InterPro" id="IPR056362">
    <property type="entry name" value="AtuA-like_ferredoxin_dom"/>
</dbReference>
<organism evidence="6 7">
    <name type="scientific">Fusarium napiforme</name>
    <dbReference type="NCBI Taxonomy" id="42672"/>
    <lineage>
        <taxon>Eukaryota</taxon>
        <taxon>Fungi</taxon>
        <taxon>Dikarya</taxon>
        <taxon>Ascomycota</taxon>
        <taxon>Pezizomycotina</taxon>
        <taxon>Sordariomycetes</taxon>
        <taxon>Hypocreomycetidae</taxon>
        <taxon>Hypocreales</taxon>
        <taxon>Nectriaceae</taxon>
        <taxon>Fusarium</taxon>
        <taxon>Fusarium fujikuroi species complex</taxon>
    </lineage>
</organism>
<dbReference type="Proteomes" id="UP000574317">
    <property type="component" value="Unassembled WGS sequence"/>
</dbReference>
<dbReference type="PANTHER" id="PTHR47585:SF1">
    <property type="entry name" value="DUF1446 DOMAIN-CONTAINING PROTEIN"/>
    <property type="match status" value="1"/>
</dbReference>
<keyword evidence="2" id="KW-0539">Nucleus</keyword>
<dbReference type="EMBL" id="JAAOAO010000104">
    <property type="protein sequence ID" value="KAF5562737.1"/>
    <property type="molecule type" value="Genomic_DNA"/>
</dbReference>
<feature type="compositionally biased region" description="Basic and acidic residues" evidence="4">
    <location>
        <begin position="77"/>
        <end position="108"/>
    </location>
</feature>
<dbReference type="SMART" id="SM00066">
    <property type="entry name" value="GAL4"/>
    <property type="match status" value="1"/>
</dbReference>
<dbReference type="SUPFAM" id="SSF57701">
    <property type="entry name" value="Zn2/Cys6 DNA-binding domain"/>
    <property type="match status" value="1"/>
</dbReference>
<feature type="region of interest" description="Disordered" evidence="4">
    <location>
        <begin position="380"/>
        <end position="400"/>
    </location>
</feature>
<dbReference type="Pfam" id="PF07287">
    <property type="entry name" value="AtuA"/>
    <property type="match status" value="1"/>
</dbReference>
<dbReference type="CDD" id="cd12148">
    <property type="entry name" value="fungal_TF_MHR"/>
    <property type="match status" value="1"/>
</dbReference>
<evidence type="ECO:0000313" key="7">
    <source>
        <dbReference type="Proteomes" id="UP000574317"/>
    </source>
</evidence>
<dbReference type="Pfam" id="PF00172">
    <property type="entry name" value="Zn_clus"/>
    <property type="match status" value="1"/>
</dbReference>
<dbReference type="AlphaFoldDB" id="A0A8H5JW44"/>
<proteinExistence type="predicted"/>
<evidence type="ECO:0000256" key="1">
    <source>
        <dbReference type="ARBA" id="ARBA00022723"/>
    </source>
</evidence>
<keyword evidence="7" id="KW-1185">Reference proteome</keyword>
<dbReference type="SMART" id="SM00906">
    <property type="entry name" value="Fungal_trans"/>
    <property type="match status" value="1"/>
</dbReference>
<dbReference type="InterPro" id="IPR007219">
    <property type="entry name" value="XnlR_reg_dom"/>
</dbReference>
<evidence type="ECO:0000313" key="6">
    <source>
        <dbReference type="EMBL" id="KAF5562737.1"/>
    </source>
</evidence>
<feature type="coiled-coil region" evidence="3">
    <location>
        <begin position="47"/>
        <end position="74"/>
    </location>
</feature>
<feature type="domain" description="Zn(2)-C6 fungal-type" evidence="5">
    <location>
        <begin position="5"/>
        <end position="35"/>
    </location>
</feature>
<dbReference type="PROSITE" id="PS00463">
    <property type="entry name" value="ZN2_CY6_FUNGAL_1"/>
    <property type="match status" value="1"/>
</dbReference>
<dbReference type="PROSITE" id="PS50048">
    <property type="entry name" value="ZN2_CY6_FUNGAL_2"/>
    <property type="match status" value="1"/>
</dbReference>
<name>A0A8H5JW44_9HYPO</name>
<evidence type="ECO:0000259" key="5">
    <source>
        <dbReference type="PROSITE" id="PS50048"/>
    </source>
</evidence>
<dbReference type="Gene3D" id="4.10.240.10">
    <property type="entry name" value="Zn(2)-C6 fungal-type DNA-binding domain"/>
    <property type="match status" value="1"/>
</dbReference>
<feature type="region of interest" description="Disordered" evidence="4">
    <location>
        <begin position="77"/>
        <end position="121"/>
    </location>
</feature>
<keyword evidence="1" id="KW-0479">Metal-binding</keyword>
<dbReference type="GO" id="GO:0000981">
    <property type="term" value="F:DNA-binding transcription factor activity, RNA polymerase II-specific"/>
    <property type="evidence" value="ECO:0007669"/>
    <property type="project" value="InterPro"/>
</dbReference>
<dbReference type="GO" id="GO:0003677">
    <property type="term" value="F:DNA binding"/>
    <property type="evidence" value="ECO:0007669"/>
    <property type="project" value="InterPro"/>
</dbReference>
<evidence type="ECO:0000256" key="4">
    <source>
        <dbReference type="SAM" id="MobiDB-lite"/>
    </source>
</evidence>
<dbReference type="CDD" id="cd00067">
    <property type="entry name" value="GAL4"/>
    <property type="match status" value="1"/>
</dbReference>
<keyword evidence="3" id="KW-0175">Coiled coil</keyword>
<evidence type="ECO:0000256" key="2">
    <source>
        <dbReference type="ARBA" id="ARBA00023242"/>
    </source>
</evidence>
<dbReference type="PANTHER" id="PTHR47585">
    <property type="match status" value="1"/>
</dbReference>
<sequence length="1274" mass="141364">MVSNACDRCHRRKVRCDKIQPQCGPCKRADVACEYAVSEHQLRRRNVQKLERRIRELMECNEGLTQQLRRSEEVRRSEDVVRRSEDVTRRSEGARRSEDVERGDRGERAGTSVVQDSPGDGEVAEEVIQMSLIAGGGHHFVGSTSGLLLANLLQSRPQPSSSLTTSYKPNSHPSLSSPQTSSGLPPKTLASELLKAYCSHDHLCYPFLSTKSLYRSLDAVYEDASTKDPVDAFFVDMTLAIGTAQVHKFNWNGVYDAETHYDRAMTRLADVLARDGIERLQALLLVCQYRMGTTSSNTTTSVWHLIGVAARTCLEMGLHRAATYALPGALDEPTRKVKEEEMETKRRCFWSLVALDRVTSLALGRPLALQLEDIDVDLPPSSTADQLPEDSSPLSSAPYGTPQYRAATSVFVHIVRYRLICGKIINTLHRSAKHVTFPNTSYEEMRTALARELQEWHTETANLPLVKSDTAASPASGSSFRSEEWYRLLYHNGMLMLFRPSPCLNDAAVNSLALQNIYDSAREAISLYASLHRSRKLNYSWITMHSVFLAGLSYIFALRHHFSGSEPQRARLHTTPTINQVVNDTRACSKVLVAVSERWDLARNCSDLFDRLSDAVVADVVEASVATPVQFEADLAGMTVDIESGVVLWAGGMFHLMLRSELTDSVAEAEMPGPVPPIRIGNVSGATGDHPHAMSRMVRSGNVHVITGDWLSEMNIAWNAITKQEVDPNLGYENGFYEQLDECLDDIMQRDIRVVTNAGALNTDALYDKVRALCEKRGYADCVVAKVLGDDVSDVVARRDVQITHLDHPEETLESWGFTPCCATAYIGCWGIVQALRSGARIVICGRCTDASPVMGAAAWYHGWREDQYEELAGSLLAAHLIECGPYVVGANFSGFKDFLPELVDIAFPIAEIDPRGRCTIGRTAEGGGRVTKETVTAQLLYELQGHLYLNPDVVADLSGVHVEQESENRVSVTGVKGLPPPPTAKVMIAAKGGFQAEATFYINGLDVYEKASMMKNQLAHMFKDSNFSRLSIELYGTPAENPTSQQAGTVSLRVFAQARRKEDIDAPKFKVPIYALRMQSYPGYHMNLDFRTMVPKPFMEMFPALMPVTAIEHRVEMSTGASHRIEPPSKTAKYPIVRPSTETHGPVDMLTFGPTEWAPLGSVVHARSGDKGDNSNVGFFVRNDDEYAWLRNLLTVSKLKQLFGDDWFKGDPERRVERVEFPGINAVHFRVLDNLNGGIASSDRIDGLGKGIGEYLRSRYVDVPKAFLERGRI</sequence>
<dbReference type="InterPro" id="IPR036864">
    <property type="entry name" value="Zn2-C6_fun-type_DNA-bd_sf"/>
</dbReference>
<dbReference type="InterPro" id="IPR001138">
    <property type="entry name" value="Zn2Cys6_DnaBD"/>
</dbReference>
<dbReference type="GO" id="GO:0006351">
    <property type="term" value="P:DNA-templated transcription"/>
    <property type="evidence" value="ECO:0007669"/>
    <property type="project" value="InterPro"/>
</dbReference>